<dbReference type="Pfam" id="PF02588">
    <property type="entry name" value="YitT_membrane"/>
    <property type="match status" value="1"/>
</dbReference>
<proteinExistence type="predicted"/>
<dbReference type="CDD" id="cd16380">
    <property type="entry name" value="YitT_C"/>
    <property type="match status" value="1"/>
</dbReference>
<keyword evidence="3 6" id="KW-0812">Transmembrane</keyword>
<evidence type="ECO:0000256" key="4">
    <source>
        <dbReference type="ARBA" id="ARBA00022989"/>
    </source>
</evidence>
<reference evidence="9" key="1">
    <citation type="submission" date="2016-05" db="EMBL/GenBank/DDBJ databases">
        <authorList>
            <person name="Liu B."/>
            <person name="Wang J."/>
            <person name="Zhu Y."/>
            <person name="Liu G."/>
            <person name="Chen Q."/>
            <person name="Chen Z."/>
            <person name="Lan J."/>
            <person name="Che J."/>
            <person name="Ge C."/>
            <person name="Shi H."/>
            <person name="Pan Z."/>
            <person name="Liu X."/>
        </authorList>
    </citation>
    <scope>NUCLEOTIDE SEQUENCE [LARGE SCALE GENOMIC DNA]</scope>
    <source>
        <strain evidence="9">FJAT-27215</strain>
    </source>
</reference>
<evidence type="ECO:0000256" key="5">
    <source>
        <dbReference type="ARBA" id="ARBA00023136"/>
    </source>
</evidence>
<accession>A0A1B9ANK8</accession>
<evidence type="ECO:0000256" key="2">
    <source>
        <dbReference type="ARBA" id="ARBA00022475"/>
    </source>
</evidence>
<dbReference type="Gene3D" id="3.30.70.120">
    <property type="match status" value="1"/>
</dbReference>
<feature type="domain" description="DUF2179" evidence="7">
    <location>
        <begin position="205"/>
        <end position="259"/>
    </location>
</feature>
<evidence type="ECO:0000313" key="9">
    <source>
        <dbReference type="Proteomes" id="UP000092578"/>
    </source>
</evidence>
<dbReference type="Proteomes" id="UP000092578">
    <property type="component" value="Unassembled WGS sequence"/>
</dbReference>
<dbReference type="InterPro" id="IPR015867">
    <property type="entry name" value="N-reg_PII/ATP_PRibTrfase_C"/>
</dbReference>
<evidence type="ECO:0000256" key="1">
    <source>
        <dbReference type="ARBA" id="ARBA00004651"/>
    </source>
</evidence>
<dbReference type="Pfam" id="PF10035">
    <property type="entry name" value="DUF2179"/>
    <property type="match status" value="1"/>
</dbReference>
<feature type="transmembrane region" description="Helical" evidence="6">
    <location>
        <begin position="130"/>
        <end position="152"/>
    </location>
</feature>
<feature type="transmembrane region" description="Helical" evidence="6">
    <location>
        <begin position="31"/>
        <end position="56"/>
    </location>
</feature>
<evidence type="ECO:0000256" key="6">
    <source>
        <dbReference type="SAM" id="Phobius"/>
    </source>
</evidence>
<dbReference type="InterPro" id="IPR051461">
    <property type="entry name" value="UPF0750_membrane"/>
</dbReference>
<dbReference type="GO" id="GO:0005886">
    <property type="term" value="C:plasma membrane"/>
    <property type="evidence" value="ECO:0007669"/>
    <property type="project" value="UniProtKB-SubCell"/>
</dbReference>
<dbReference type="InterPro" id="IPR019264">
    <property type="entry name" value="DUF2179"/>
</dbReference>
<keyword evidence="9" id="KW-1185">Reference proteome</keyword>
<protein>
    <recommendedName>
        <fullName evidence="7">DUF2179 domain-containing protein</fullName>
    </recommendedName>
</protein>
<comment type="caution">
    <text evidence="8">The sequence shown here is derived from an EMBL/GenBank/DDBJ whole genome shotgun (WGS) entry which is preliminary data.</text>
</comment>
<keyword evidence="2" id="KW-1003">Cell membrane</keyword>
<feature type="transmembrane region" description="Helical" evidence="6">
    <location>
        <begin position="92"/>
        <end position="110"/>
    </location>
</feature>
<dbReference type="PANTHER" id="PTHR33545">
    <property type="entry name" value="UPF0750 MEMBRANE PROTEIN YITT-RELATED"/>
    <property type="match status" value="1"/>
</dbReference>
<dbReference type="PANTHER" id="PTHR33545:SF4">
    <property type="entry name" value="UPF0750 MEMBRANE PROTEIN YXKD"/>
    <property type="match status" value="1"/>
</dbReference>
<keyword evidence="5 6" id="KW-0472">Membrane</keyword>
<organism evidence="8 9">
    <name type="scientific">Pseudobacillus wudalianchiensis</name>
    <dbReference type="NCBI Taxonomy" id="1743143"/>
    <lineage>
        <taxon>Bacteria</taxon>
        <taxon>Bacillati</taxon>
        <taxon>Bacillota</taxon>
        <taxon>Bacilli</taxon>
        <taxon>Bacillales</taxon>
        <taxon>Bacillaceae</taxon>
        <taxon>Pseudobacillus</taxon>
    </lineage>
</organism>
<gene>
    <name evidence="8" type="ORF">A8F95_11510</name>
</gene>
<keyword evidence="4 6" id="KW-1133">Transmembrane helix</keyword>
<name>A0A1B9ANK8_9BACI</name>
<feature type="transmembrane region" description="Helical" evidence="6">
    <location>
        <begin position="158"/>
        <end position="176"/>
    </location>
</feature>
<dbReference type="PIRSF" id="PIRSF006483">
    <property type="entry name" value="Membrane_protein_YitT"/>
    <property type="match status" value="1"/>
</dbReference>
<comment type="subcellular location">
    <subcellularLocation>
        <location evidence="1">Cell membrane</location>
        <topology evidence="1">Multi-pass membrane protein</topology>
    </subcellularLocation>
</comment>
<dbReference type="InterPro" id="IPR003740">
    <property type="entry name" value="YitT"/>
</dbReference>
<sequence length="268" mass="29686">MVGSFIFALAINVLIIPTNLGEGGVTGVALILYYLFEWSPGLVTLVINSLLIVIGYKFLSKTSVLYTIIAVIFNSLFLHLSHDWRVEASDMLVNAIFGGVLAGLGIGMVIRTGGTTAGTTILARIANKYFGWSISYGLLFFDLIVVFSSYFIIGTERLMVTIVMLYVGTKVMDFIVEGMNHKKAVTIISKSYEEIAEQINKKTHRGITVLTGYGYYMKDDKKILYVIIHKQEVLMLKKIVKAIDDESFVAIHDVRDVIGKGFMDSANV</sequence>
<feature type="transmembrane region" description="Helical" evidence="6">
    <location>
        <begin position="63"/>
        <end position="80"/>
    </location>
</feature>
<dbReference type="EMBL" id="MAYT01000027">
    <property type="protein sequence ID" value="OCA85395.1"/>
    <property type="molecule type" value="Genomic_DNA"/>
</dbReference>
<evidence type="ECO:0000259" key="7">
    <source>
        <dbReference type="Pfam" id="PF10035"/>
    </source>
</evidence>
<dbReference type="AlphaFoldDB" id="A0A1B9ANK8"/>
<evidence type="ECO:0000256" key="3">
    <source>
        <dbReference type="ARBA" id="ARBA00022692"/>
    </source>
</evidence>
<evidence type="ECO:0000313" key="8">
    <source>
        <dbReference type="EMBL" id="OCA85395.1"/>
    </source>
</evidence>